<dbReference type="InterPro" id="IPR001647">
    <property type="entry name" value="HTH_TetR"/>
</dbReference>
<proteinExistence type="predicted"/>
<name>A0A5N5UYQ1_MYCPH</name>
<sequence length="193" mass="20622">MVAADRTGRERMVIGAADMIRRRGLNATSVRELAKHTDAPLGSTYHYFPGGKYDLATEAVRWADDTISDILATALRAGPEAGLAAFLSMWRNLVLDNDFRAGCPVLAVSVEDLPDDHRGPRDAAAAAFERWCGLLAASLRDAGADPDRADGLATLIVAAVEGTVAICRARRSITPLDQVTEQLLALIRTALPA</sequence>
<evidence type="ECO:0000256" key="2">
    <source>
        <dbReference type="ARBA" id="ARBA00023125"/>
    </source>
</evidence>
<evidence type="ECO:0000259" key="5">
    <source>
        <dbReference type="Pfam" id="PF21993"/>
    </source>
</evidence>
<dbReference type="SUPFAM" id="SSF46689">
    <property type="entry name" value="Homeodomain-like"/>
    <property type="match status" value="1"/>
</dbReference>
<evidence type="ECO:0000259" key="4">
    <source>
        <dbReference type="Pfam" id="PF00440"/>
    </source>
</evidence>
<dbReference type="Pfam" id="PF00440">
    <property type="entry name" value="TetR_N"/>
    <property type="match status" value="1"/>
</dbReference>
<gene>
    <name evidence="6" type="ORF">MPHL21000_16215</name>
</gene>
<dbReference type="EMBL" id="ANBP01000023">
    <property type="protein sequence ID" value="KAB7754686.1"/>
    <property type="molecule type" value="Genomic_DNA"/>
</dbReference>
<dbReference type="AlphaFoldDB" id="A0A5N5UYQ1"/>
<feature type="domain" description="Transcriptional regulator LmrA/YxaF-like C-terminal" evidence="5">
    <location>
        <begin position="79"/>
        <end position="182"/>
    </location>
</feature>
<dbReference type="SUPFAM" id="SSF48498">
    <property type="entry name" value="Tetracyclin repressor-like, C-terminal domain"/>
    <property type="match status" value="1"/>
</dbReference>
<feature type="domain" description="HTH tetR-type" evidence="4">
    <location>
        <begin position="16"/>
        <end position="58"/>
    </location>
</feature>
<dbReference type="GO" id="GO:0003677">
    <property type="term" value="F:DNA binding"/>
    <property type="evidence" value="ECO:0007669"/>
    <property type="project" value="UniProtKB-KW"/>
</dbReference>
<evidence type="ECO:0000256" key="1">
    <source>
        <dbReference type="ARBA" id="ARBA00023015"/>
    </source>
</evidence>
<keyword evidence="1" id="KW-0805">Transcription regulation</keyword>
<evidence type="ECO:0000256" key="3">
    <source>
        <dbReference type="ARBA" id="ARBA00023163"/>
    </source>
</evidence>
<accession>A0A5N5UYQ1</accession>
<keyword evidence="2" id="KW-0238">DNA-binding</keyword>
<dbReference type="Pfam" id="PF21993">
    <property type="entry name" value="TetR_C_13_2"/>
    <property type="match status" value="1"/>
</dbReference>
<keyword evidence="3" id="KW-0804">Transcription</keyword>
<evidence type="ECO:0000313" key="6">
    <source>
        <dbReference type="EMBL" id="KAB7754686.1"/>
    </source>
</evidence>
<organism evidence="6 7">
    <name type="scientific">Mycolicibacterium phlei DSM 43239 = CCUG 21000</name>
    <dbReference type="NCBI Taxonomy" id="1226750"/>
    <lineage>
        <taxon>Bacteria</taxon>
        <taxon>Bacillati</taxon>
        <taxon>Actinomycetota</taxon>
        <taxon>Actinomycetes</taxon>
        <taxon>Mycobacteriales</taxon>
        <taxon>Mycobacteriaceae</taxon>
        <taxon>Mycolicibacterium</taxon>
    </lineage>
</organism>
<dbReference type="Proteomes" id="UP000325690">
    <property type="component" value="Unassembled WGS sequence"/>
</dbReference>
<dbReference type="Gene3D" id="1.10.357.10">
    <property type="entry name" value="Tetracycline Repressor, domain 2"/>
    <property type="match status" value="1"/>
</dbReference>
<dbReference type="InterPro" id="IPR054156">
    <property type="entry name" value="YxaF_TetR_C"/>
</dbReference>
<protein>
    <submittedName>
        <fullName evidence="6">TetR family transcriptional regulator</fullName>
    </submittedName>
</protein>
<dbReference type="InterPro" id="IPR036271">
    <property type="entry name" value="Tet_transcr_reg_TetR-rel_C_sf"/>
</dbReference>
<dbReference type="InterPro" id="IPR009057">
    <property type="entry name" value="Homeodomain-like_sf"/>
</dbReference>
<dbReference type="PANTHER" id="PTHR47506:SF3">
    <property type="entry name" value="HTH-TYPE TRANSCRIPTIONAL REGULATOR LMRA"/>
    <property type="match status" value="1"/>
</dbReference>
<dbReference type="PANTHER" id="PTHR47506">
    <property type="entry name" value="TRANSCRIPTIONAL REGULATORY PROTEIN"/>
    <property type="match status" value="1"/>
</dbReference>
<evidence type="ECO:0000313" key="7">
    <source>
        <dbReference type="Proteomes" id="UP000325690"/>
    </source>
</evidence>
<reference evidence="6 7" key="1">
    <citation type="submission" date="2012-10" db="EMBL/GenBank/DDBJ databases">
        <title>The draft sequence of the Mycobacterium pheli genome.</title>
        <authorList>
            <person name="Pettersson B.M.F."/>
            <person name="Das S."/>
            <person name="Dasgupta S."/>
            <person name="Bhattacharya A."/>
            <person name="Kirsebom L.A."/>
        </authorList>
    </citation>
    <scope>NUCLEOTIDE SEQUENCE [LARGE SCALE GENOMIC DNA]</scope>
    <source>
        <strain evidence="6 7">CCUG 21000</strain>
    </source>
</reference>
<comment type="caution">
    <text evidence="6">The sequence shown here is derived from an EMBL/GenBank/DDBJ whole genome shotgun (WGS) entry which is preliminary data.</text>
</comment>
<keyword evidence="7" id="KW-1185">Reference proteome</keyword>